<evidence type="ECO:0000256" key="3">
    <source>
        <dbReference type="ARBA" id="ARBA00023163"/>
    </source>
</evidence>
<dbReference type="PANTHER" id="PTHR30126">
    <property type="entry name" value="HTH-TYPE TRANSCRIPTIONAL REGULATOR"/>
    <property type="match status" value="1"/>
</dbReference>
<organism evidence="5 6">
    <name type="scientific">Paracidovorax wautersii</name>
    <dbReference type="NCBI Taxonomy" id="1177982"/>
    <lineage>
        <taxon>Bacteria</taxon>
        <taxon>Pseudomonadati</taxon>
        <taxon>Pseudomonadota</taxon>
        <taxon>Betaproteobacteria</taxon>
        <taxon>Burkholderiales</taxon>
        <taxon>Comamonadaceae</taxon>
        <taxon>Paracidovorax</taxon>
    </lineage>
</organism>
<proteinExistence type="inferred from homology"/>
<name>A0A7V8FKV3_9BURK</name>
<dbReference type="PROSITE" id="PS50931">
    <property type="entry name" value="HTH_LYSR"/>
    <property type="match status" value="1"/>
</dbReference>
<dbReference type="AlphaFoldDB" id="A0A7V8FKV3"/>
<accession>A0A7V8FKV3</accession>
<comment type="similarity">
    <text evidence="1">Belongs to the LysR transcriptional regulatory family.</text>
</comment>
<dbReference type="PANTHER" id="PTHR30126:SF2">
    <property type="entry name" value="HTH-TYPE TRANSCRIPTIONAL REGULATOR YJIE"/>
    <property type="match status" value="1"/>
</dbReference>
<keyword evidence="3" id="KW-0804">Transcription</keyword>
<dbReference type="Proteomes" id="UP000461670">
    <property type="component" value="Unassembled WGS sequence"/>
</dbReference>
<evidence type="ECO:0000313" key="6">
    <source>
        <dbReference type="Proteomes" id="UP000461670"/>
    </source>
</evidence>
<sequence>MNFSWLDDFLALDSTGNFSRAAEMRHMTQPAFGRRIKSLEEWIGTELFDRSTHPIRLTVAGEWFRTTATELLEQIAKVPGEARRIAQATSSSLPFAATHALSFTFLPGWLQKFDALTTGGT</sequence>
<dbReference type="InterPro" id="IPR000847">
    <property type="entry name" value="LysR_HTH_N"/>
</dbReference>
<dbReference type="PRINTS" id="PR00039">
    <property type="entry name" value="HTHLYSR"/>
</dbReference>
<keyword evidence="2" id="KW-0805">Transcription regulation</keyword>
<dbReference type="GO" id="GO:0000976">
    <property type="term" value="F:transcription cis-regulatory region binding"/>
    <property type="evidence" value="ECO:0007669"/>
    <property type="project" value="TreeGrafter"/>
</dbReference>
<dbReference type="InterPro" id="IPR036390">
    <property type="entry name" value="WH_DNA-bd_sf"/>
</dbReference>
<evidence type="ECO:0000256" key="1">
    <source>
        <dbReference type="ARBA" id="ARBA00009437"/>
    </source>
</evidence>
<feature type="domain" description="HTH lysR-type" evidence="4">
    <location>
        <begin position="1"/>
        <end position="58"/>
    </location>
</feature>
<dbReference type="SUPFAM" id="SSF46785">
    <property type="entry name" value="Winged helix' DNA-binding domain"/>
    <property type="match status" value="1"/>
</dbReference>
<dbReference type="InterPro" id="IPR036388">
    <property type="entry name" value="WH-like_DNA-bd_sf"/>
</dbReference>
<evidence type="ECO:0000313" key="5">
    <source>
        <dbReference type="EMBL" id="KAF1018588.1"/>
    </source>
</evidence>
<protein>
    <submittedName>
        <fullName evidence="5">HTH-type transcriptional regulator YjiE</fullName>
    </submittedName>
</protein>
<dbReference type="GO" id="GO:0003700">
    <property type="term" value="F:DNA-binding transcription factor activity"/>
    <property type="evidence" value="ECO:0007669"/>
    <property type="project" value="InterPro"/>
</dbReference>
<comment type="caution">
    <text evidence="5">The sequence shown here is derived from an EMBL/GenBank/DDBJ whole genome shotgun (WGS) entry which is preliminary data.</text>
</comment>
<gene>
    <name evidence="5" type="primary">yjiE_2</name>
    <name evidence="5" type="ORF">GAK30_03611</name>
</gene>
<dbReference type="Gene3D" id="1.10.10.10">
    <property type="entry name" value="Winged helix-like DNA-binding domain superfamily/Winged helix DNA-binding domain"/>
    <property type="match status" value="1"/>
</dbReference>
<evidence type="ECO:0000256" key="2">
    <source>
        <dbReference type="ARBA" id="ARBA00023015"/>
    </source>
</evidence>
<reference evidence="6" key="1">
    <citation type="journal article" date="2020" name="MBio">
        <title>Horizontal gene transfer to a defensive symbiont with a reduced genome amongst a multipartite beetle microbiome.</title>
        <authorList>
            <person name="Waterworth S.C."/>
            <person name="Florez L.V."/>
            <person name="Rees E.R."/>
            <person name="Hertweck C."/>
            <person name="Kaltenpoth M."/>
            <person name="Kwan J.C."/>
        </authorList>
    </citation>
    <scope>NUCLEOTIDE SEQUENCE [LARGE SCALE GENOMIC DNA]</scope>
</reference>
<dbReference type="Pfam" id="PF00126">
    <property type="entry name" value="HTH_1"/>
    <property type="match status" value="1"/>
</dbReference>
<dbReference type="EMBL" id="WNDQ01000081">
    <property type="protein sequence ID" value="KAF1018588.1"/>
    <property type="molecule type" value="Genomic_DNA"/>
</dbReference>
<evidence type="ECO:0000259" key="4">
    <source>
        <dbReference type="PROSITE" id="PS50931"/>
    </source>
</evidence>